<reference evidence="2" key="3">
    <citation type="submission" date="2025-09" db="UniProtKB">
        <authorList>
            <consortium name="Ensembl"/>
        </authorList>
    </citation>
    <scope>IDENTIFICATION</scope>
</reference>
<reference evidence="2" key="2">
    <citation type="submission" date="2025-08" db="UniProtKB">
        <authorList>
            <consortium name="Ensembl"/>
        </authorList>
    </citation>
    <scope>IDENTIFICATION</scope>
</reference>
<organism evidence="2 3">
    <name type="scientific">Sciurus vulgaris</name>
    <name type="common">Eurasian red squirrel</name>
    <dbReference type="NCBI Taxonomy" id="55149"/>
    <lineage>
        <taxon>Eukaryota</taxon>
        <taxon>Metazoa</taxon>
        <taxon>Chordata</taxon>
        <taxon>Craniata</taxon>
        <taxon>Vertebrata</taxon>
        <taxon>Euteleostomi</taxon>
        <taxon>Mammalia</taxon>
        <taxon>Eutheria</taxon>
        <taxon>Euarchontoglires</taxon>
        <taxon>Glires</taxon>
        <taxon>Rodentia</taxon>
        <taxon>Sciuromorpha</taxon>
        <taxon>Sciuridae</taxon>
        <taxon>Sciurinae</taxon>
        <taxon>Sciurini</taxon>
        <taxon>Sciurus</taxon>
    </lineage>
</organism>
<sequence>MKATHRSRWLSKSVSGLSSAGTKRLRRPSNPAPASKPGSESTVSTAVMPASFKWSNFATAAAPPRYSPGRTSSICRAELFPLAFGIPRSQPWLWPWPCASNMAARRSQVAASPTTE</sequence>
<protein>
    <submittedName>
        <fullName evidence="2">Uncharacterized protein</fullName>
    </submittedName>
</protein>
<evidence type="ECO:0000256" key="1">
    <source>
        <dbReference type="SAM" id="MobiDB-lite"/>
    </source>
</evidence>
<proteinExistence type="predicted"/>
<dbReference type="Proteomes" id="UP000694564">
    <property type="component" value="Chromosome 1"/>
</dbReference>
<feature type="region of interest" description="Disordered" evidence="1">
    <location>
        <begin position="1"/>
        <end position="45"/>
    </location>
</feature>
<reference evidence="2" key="1">
    <citation type="submission" date="2020-06" db="EMBL/GenBank/DDBJ databases">
        <authorList>
            <consortium name="Wellcome Sanger Institute Data Sharing"/>
        </authorList>
    </citation>
    <scope>NUCLEOTIDE SEQUENCE [LARGE SCALE GENOMIC DNA]</scope>
</reference>
<feature type="compositionally biased region" description="Polar residues" evidence="1">
    <location>
        <begin position="10"/>
        <end position="21"/>
    </location>
</feature>
<dbReference type="OrthoDB" id="9586776at2759"/>
<dbReference type="AlphaFoldDB" id="A0A8D2D393"/>
<evidence type="ECO:0000313" key="2">
    <source>
        <dbReference type="Ensembl" id="ENSSVLP00005018551.1"/>
    </source>
</evidence>
<keyword evidence="3" id="KW-1185">Reference proteome</keyword>
<accession>A0A8D2D393</accession>
<evidence type="ECO:0000313" key="3">
    <source>
        <dbReference type="Proteomes" id="UP000694564"/>
    </source>
</evidence>
<name>A0A8D2D393_SCIVU</name>
<dbReference type="GeneTree" id="ENSGT00860000135883"/>
<dbReference type="Ensembl" id="ENSSVLT00005020652.1">
    <property type="protein sequence ID" value="ENSSVLP00005018551.1"/>
    <property type="gene ID" value="ENSSVLG00005014905.1"/>
</dbReference>